<proteinExistence type="predicted"/>
<protein>
    <submittedName>
        <fullName evidence="2">GNAT family N-acetyltransferase</fullName>
    </submittedName>
</protein>
<dbReference type="RefSeq" id="WP_133403893.1">
    <property type="nucleotide sequence ID" value="NZ_SMTK01000003.1"/>
</dbReference>
<dbReference type="InterPro" id="IPR016181">
    <property type="entry name" value="Acyl_CoA_acyltransferase"/>
</dbReference>
<reference evidence="2 3" key="1">
    <citation type="submission" date="2019-03" db="EMBL/GenBank/DDBJ databases">
        <title>Arthrobacter sp. nov., an bacterium isolated from biocrust in Mu Us Desert.</title>
        <authorList>
            <person name="Lixiong L."/>
        </authorList>
    </citation>
    <scope>NUCLEOTIDE SEQUENCE [LARGE SCALE GENOMIC DNA]</scope>
    <source>
        <strain evidence="2 3">SLN-3</strain>
    </source>
</reference>
<dbReference type="Gene3D" id="3.40.630.30">
    <property type="match status" value="1"/>
</dbReference>
<dbReference type="InterPro" id="IPR027365">
    <property type="entry name" value="GNAT_acetyltra_YdfB-like"/>
</dbReference>
<name>A0A4R5TWU2_9MICC</name>
<dbReference type="InterPro" id="IPR000182">
    <property type="entry name" value="GNAT_dom"/>
</dbReference>
<keyword evidence="2" id="KW-0808">Transferase</keyword>
<comment type="caution">
    <text evidence="2">The sequence shown here is derived from an EMBL/GenBank/DDBJ whole genome shotgun (WGS) entry which is preliminary data.</text>
</comment>
<sequence length="237" mass="25554">MELDPGTVAIIQLAWSRLLRLEDAALAGDPAERIVRVDEASGRLTFVTLFGKEALVGPEWAVEAARRLPGVQLRQQSTLVELSRKHGGRSLGEAQLYFSDTLPNLEVLRNTAVSSDQEFVDGLERMCPPDDVSEAGLGSLDHRFILVDDRRPENPAPLAGAGYEPWAGILAHLRVLTAPQHRGRGLAGRITAVAVEEAMAAGFVPQWRARVDNTASQRAARRAGFAFGGTQTSVALG</sequence>
<dbReference type="EMBL" id="SMTK01000003">
    <property type="protein sequence ID" value="TDK25634.1"/>
    <property type="molecule type" value="Genomic_DNA"/>
</dbReference>
<gene>
    <name evidence="2" type="ORF">E2F48_10350</name>
</gene>
<dbReference type="GO" id="GO:0016747">
    <property type="term" value="F:acyltransferase activity, transferring groups other than amino-acyl groups"/>
    <property type="evidence" value="ECO:0007669"/>
    <property type="project" value="InterPro"/>
</dbReference>
<dbReference type="OrthoDB" id="4824241at2"/>
<feature type="domain" description="N-acetyltransferase" evidence="1">
    <location>
        <begin position="105"/>
        <end position="237"/>
    </location>
</feature>
<dbReference type="AlphaFoldDB" id="A0A4R5TWU2"/>
<dbReference type="Proteomes" id="UP000295411">
    <property type="component" value="Unassembled WGS sequence"/>
</dbReference>
<accession>A0A4R5TWU2</accession>
<keyword evidence="3" id="KW-1185">Reference proteome</keyword>
<dbReference type="Pfam" id="PF12746">
    <property type="entry name" value="GNAT_acetyltran"/>
    <property type="match status" value="1"/>
</dbReference>
<evidence type="ECO:0000313" key="3">
    <source>
        <dbReference type="Proteomes" id="UP000295411"/>
    </source>
</evidence>
<dbReference type="SUPFAM" id="SSF55729">
    <property type="entry name" value="Acyl-CoA N-acyltransferases (Nat)"/>
    <property type="match status" value="1"/>
</dbReference>
<evidence type="ECO:0000259" key="1">
    <source>
        <dbReference type="PROSITE" id="PS51186"/>
    </source>
</evidence>
<evidence type="ECO:0000313" key="2">
    <source>
        <dbReference type="EMBL" id="TDK25634.1"/>
    </source>
</evidence>
<dbReference type="PROSITE" id="PS51186">
    <property type="entry name" value="GNAT"/>
    <property type="match status" value="1"/>
</dbReference>
<organism evidence="2 3">
    <name type="scientific">Arthrobacter crusticola</name>
    <dbReference type="NCBI Taxonomy" id="2547960"/>
    <lineage>
        <taxon>Bacteria</taxon>
        <taxon>Bacillati</taxon>
        <taxon>Actinomycetota</taxon>
        <taxon>Actinomycetes</taxon>
        <taxon>Micrococcales</taxon>
        <taxon>Micrococcaceae</taxon>
        <taxon>Arthrobacter</taxon>
    </lineage>
</organism>